<dbReference type="eggNOG" id="ENOG5030CBI">
    <property type="taxonomic scope" value="Bacteria"/>
</dbReference>
<dbReference type="Proteomes" id="UP000011223">
    <property type="component" value="Unassembled WGS sequence"/>
</dbReference>
<feature type="region of interest" description="Disordered" evidence="1">
    <location>
        <begin position="1"/>
        <end position="42"/>
    </location>
</feature>
<organism evidence="2 3">
    <name type="scientific">Grimontia indica</name>
    <dbReference type="NCBI Taxonomy" id="1056512"/>
    <lineage>
        <taxon>Bacteria</taxon>
        <taxon>Pseudomonadati</taxon>
        <taxon>Pseudomonadota</taxon>
        <taxon>Gammaproteobacteria</taxon>
        <taxon>Vibrionales</taxon>
        <taxon>Vibrionaceae</taxon>
        <taxon>Grimontia</taxon>
    </lineage>
</organism>
<dbReference type="AlphaFoldDB" id="R1IBF5"/>
<evidence type="ECO:0000313" key="3">
    <source>
        <dbReference type="Proteomes" id="UP000011223"/>
    </source>
</evidence>
<reference evidence="2 3" key="1">
    <citation type="journal article" date="2014" name="PLoS ONE">
        <title>Grimontia indica AK16(T), sp. nov., Isolated from a Seawater Sample Reports the Presence of Pathogenic Genes Similar to Vibrio Genus.</title>
        <authorList>
            <person name="Singh A."/>
            <person name="Vaidya B."/>
            <person name="Khatri I."/>
            <person name="Srinivas T.N."/>
            <person name="Subramanian S."/>
            <person name="Korpole S."/>
            <person name="Pinnaka A.K."/>
        </authorList>
    </citation>
    <scope>NUCLEOTIDE SEQUENCE [LARGE SCALE GENOMIC DNA]</scope>
    <source>
        <strain evidence="2 3">AK16</strain>
    </source>
</reference>
<comment type="caution">
    <text evidence="2">The sequence shown here is derived from an EMBL/GenBank/DDBJ whole genome shotgun (WGS) entry which is preliminary data.</text>
</comment>
<dbReference type="RefSeq" id="WP_002540926.1">
    <property type="nucleotide sequence ID" value="NZ_ANFM02000036.1"/>
</dbReference>
<name>R1IBF5_9GAMM</name>
<keyword evidence="3" id="KW-1185">Reference proteome</keyword>
<protein>
    <submittedName>
        <fullName evidence="2">Uncharacterized protein</fullName>
    </submittedName>
</protein>
<dbReference type="EMBL" id="ANFM02000036">
    <property type="protein sequence ID" value="EOD78076.1"/>
    <property type="molecule type" value="Genomic_DNA"/>
</dbReference>
<evidence type="ECO:0000256" key="1">
    <source>
        <dbReference type="SAM" id="MobiDB-lite"/>
    </source>
</evidence>
<sequence>MGIKPGPKRKNEDGTPDKRQRVRPENQKKHPKLKPHDHEKGD</sequence>
<accession>R1IBF5</accession>
<evidence type="ECO:0000313" key="2">
    <source>
        <dbReference type="EMBL" id="EOD78076.1"/>
    </source>
</evidence>
<feature type="compositionally biased region" description="Basic and acidic residues" evidence="1">
    <location>
        <begin position="9"/>
        <end position="42"/>
    </location>
</feature>
<gene>
    <name evidence="2" type="ORF">D515_03199</name>
</gene>
<proteinExistence type="predicted"/>